<feature type="compositionally biased region" description="Basic and acidic residues" evidence="1">
    <location>
        <begin position="239"/>
        <end position="249"/>
    </location>
</feature>
<dbReference type="OrthoDB" id="676141at2759"/>
<organism evidence="2 3">
    <name type="scientific">Striga asiatica</name>
    <name type="common">Asiatic witchweed</name>
    <name type="synonym">Buchnera asiatica</name>
    <dbReference type="NCBI Taxonomy" id="4170"/>
    <lineage>
        <taxon>Eukaryota</taxon>
        <taxon>Viridiplantae</taxon>
        <taxon>Streptophyta</taxon>
        <taxon>Embryophyta</taxon>
        <taxon>Tracheophyta</taxon>
        <taxon>Spermatophyta</taxon>
        <taxon>Magnoliopsida</taxon>
        <taxon>eudicotyledons</taxon>
        <taxon>Gunneridae</taxon>
        <taxon>Pentapetalae</taxon>
        <taxon>asterids</taxon>
        <taxon>lamiids</taxon>
        <taxon>Lamiales</taxon>
        <taxon>Orobanchaceae</taxon>
        <taxon>Buchnereae</taxon>
        <taxon>Striga</taxon>
    </lineage>
</organism>
<reference evidence="3" key="1">
    <citation type="journal article" date="2019" name="Curr. Biol.">
        <title>Genome Sequence of Striga asiatica Provides Insight into the Evolution of Plant Parasitism.</title>
        <authorList>
            <person name="Yoshida S."/>
            <person name="Kim S."/>
            <person name="Wafula E.K."/>
            <person name="Tanskanen J."/>
            <person name="Kim Y.M."/>
            <person name="Honaas L."/>
            <person name="Yang Z."/>
            <person name="Spallek T."/>
            <person name="Conn C.E."/>
            <person name="Ichihashi Y."/>
            <person name="Cheong K."/>
            <person name="Cui S."/>
            <person name="Der J.P."/>
            <person name="Gundlach H."/>
            <person name="Jiao Y."/>
            <person name="Hori C."/>
            <person name="Ishida J.K."/>
            <person name="Kasahara H."/>
            <person name="Kiba T."/>
            <person name="Kim M.S."/>
            <person name="Koo N."/>
            <person name="Laohavisit A."/>
            <person name="Lee Y.H."/>
            <person name="Lumba S."/>
            <person name="McCourt P."/>
            <person name="Mortimer J.C."/>
            <person name="Mutuku J.M."/>
            <person name="Nomura T."/>
            <person name="Sasaki-Sekimoto Y."/>
            <person name="Seto Y."/>
            <person name="Wang Y."/>
            <person name="Wakatake T."/>
            <person name="Sakakibara H."/>
            <person name="Demura T."/>
            <person name="Yamaguchi S."/>
            <person name="Yoneyama K."/>
            <person name="Manabe R.I."/>
            <person name="Nelson D.C."/>
            <person name="Schulman A.H."/>
            <person name="Timko M.P."/>
            <person name="dePamphilis C.W."/>
            <person name="Choi D."/>
            <person name="Shirasu K."/>
        </authorList>
    </citation>
    <scope>NUCLEOTIDE SEQUENCE [LARGE SCALE GENOMIC DNA]</scope>
    <source>
        <strain evidence="3">cv. UVA1</strain>
    </source>
</reference>
<dbReference type="AlphaFoldDB" id="A0A5A7QVD9"/>
<proteinExistence type="predicted"/>
<dbReference type="GO" id="GO:0016301">
    <property type="term" value="F:kinase activity"/>
    <property type="evidence" value="ECO:0007669"/>
    <property type="project" value="UniProtKB-KW"/>
</dbReference>
<protein>
    <submittedName>
        <fullName evidence="2">Protein kinase superfamily protein</fullName>
    </submittedName>
</protein>
<dbReference type="PANTHER" id="PTHR33673:SF36">
    <property type="entry name" value="MYB-LIKE PROTEIN Q"/>
    <property type="match status" value="1"/>
</dbReference>
<accession>A0A5A7QVD9</accession>
<keyword evidence="2" id="KW-0808">Transferase</keyword>
<keyword evidence="3" id="KW-1185">Reference proteome</keyword>
<dbReference type="Proteomes" id="UP000325081">
    <property type="component" value="Unassembled WGS sequence"/>
</dbReference>
<evidence type="ECO:0000313" key="2">
    <source>
        <dbReference type="EMBL" id="GER49315.1"/>
    </source>
</evidence>
<keyword evidence="2" id="KW-0418">Kinase</keyword>
<dbReference type="PANTHER" id="PTHR33673">
    <property type="entry name" value="SUPPRESSOR SRP40-LIKE PROTEIN"/>
    <property type="match status" value="1"/>
</dbReference>
<dbReference type="EMBL" id="BKCP01008515">
    <property type="protein sequence ID" value="GER49315.1"/>
    <property type="molecule type" value="Genomic_DNA"/>
</dbReference>
<feature type="region of interest" description="Disordered" evidence="1">
    <location>
        <begin position="1"/>
        <end position="72"/>
    </location>
</feature>
<name>A0A5A7QVD9_STRAF</name>
<feature type="compositionally biased region" description="Basic and acidic residues" evidence="1">
    <location>
        <begin position="169"/>
        <end position="180"/>
    </location>
</feature>
<sequence>MEPGPTNRTALHEPSHSPASPLSSSSSSSSSSGPYDRPKSRHGPEPGPTSPACPWSMVSASPPPDYWAGPDGPVGYDPNRIPASIFSARPVNPADWSAASNESLFSIHMGNSSFSHDHAILYAKSGELGRLDEWAATGLPTVMEGHAHEDCGSSLGSEGVSRVESLGSVEKRGVTEEKKGFSGSESRAGPPAGSNLKSPSTPRTPACNARLSEESGNSGSSFAFPVLVSDGAKTGSLRRVKDIPQEPKLEAQVSKSAHKAPEQHRWFCRLCCWRRCC</sequence>
<evidence type="ECO:0000313" key="3">
    <source>
        <dbReference type="Proteomes" id="UP000325081"/>
    </source>
</evidence>
<evidence type="ECO:0000256" key="1">
    <source>
        <dbReference type="SAM" id="MobiDB-lite"/>
    </source>
</evidence>
<feature type="region of interest" description="Disordered" evidence="1">
    <location>
        <begin position="147"/>
        <end position="225"/>
    </location>
</feature>
<gene>
    <name evidence="2" type="ORF">STAS_26546</name>
</gene>
<comment type="caution">
    <text evidence="2">The sequence shown here is derived from an EMBL/GenBank/DDBJ whole genome shotgun (WGS) entry which is preliminary data.</text>
</comment>
<feature type="compositionally biased region" description="Low complexity" evidence="1">
    <location>
        <begin position="16"/>
        <end position="35"/>
    </location>
</feature>
<feature type="region of interest" description="Disordered" evidence="1">
    <location>
        <begin position="237"/>
        <end position="256"/>
    </location>
</feature>